<reference evidence="2 3" key="1">
    <citation type="submission" date="2019-10" db="EMBL/GenBank/DDBJ databases">
        <title>Taxonomy of Antarctic Massilia spp.: description of Massilia rubra sp. nov., Massilia aquatica sp. nov., Massilia mucilaginosa sp. nov., Massilia frigida sp. nov. isolated from streams, lakes and regoliths.</title>
        <authorList>
            <person name="Holochova P."/>
            <person name="Sedlacek I."/>
            <person name="Kralova S."/>
            <person name="Maslanova I."/>
            <person name="Busse H.-J."/>
            <person name="Stankova E."/>
            <person name="Vrbovska V."/>
            <person name="Kovarovic V."/>
            <person name="Bartak M."/>
            <person name="Svec P."/>
            <person name="Pantucek R."/>
        </authorList>
    </citation>
    <scope>NUCLEOTIDE SEQUENCE [LARGE SCALE GENOMIC DNA]</scope>
    <source>
        <strain evidence="2 3">CCM 8694</strain>
    </source>
</reference>
<gene>
    <name evidence="2" type="ORF">F1735_32230</name>
</gene>
<dbReference type="PANTHER" id="PTHR30386">
    <property type="entry name" value="MEMBRANE FUSION SUBUNIT OF EMRAB-TOLC MULTIDRUG EFFLUX PUMP"/>
    <property type="match status" value="1"/>
</dbReference>
<keyword evidence="3" id="KW-1185">Reference proteome</keyword>
<evidence type="ECO:0000313" key="3">
    <source>
        <dbReference type="Proteomes" id="UP000610594"/>
    </source>
</evidence>
<dbReference type="InterPro" id="IPR058982">
    <property type="entry name" value="Beta-barrel_AprE"/>
</dbReference>
<accession>A0ABX0N9Q6</accession>
<dbReference type="EMBL" id="WHJF01000190">
    <property type="protein sequence ID" value="NHZ66894.1"/>
    <property type="molecule type" value="Genomic_DNA"/>
</dbReference>
<evidence type="ECO:0000259" key="1">
    <source>
        <dbReference type="Pfam" id="PF26002"/>
    </source>
</evidence>
<comment type="caution">
    <text evidence="2">The sequence shown here is derived from an EMBL/GenBank/DDBJ whole genome shotgun (WGS) entry which is preliminary data.</text>
</comment>
<dbReference type="PRINTS" id="PR01490">
    <property type="entry name" value="RTXTOXIND"/>
</dbReference>
<protein>
    <recommendedName>
        <fullName evidence="1">AprE-like beta-barrel domain-containing protein</fullName>
    </recommendedName>
</protein>
<dbReference type="InterPro" id="IPR050739">
    <property type="entry name" value="MFP"/>
</dbReference>
<dbReference type="RefSeq" id="WP_187364420.1">
    <property type="nucleotide sequence ID" value="NZ_WHJF01000190.1"/>
</dbReference>
<dbReference type="PANTHER" id="PTHR30386:SF27">
    <property type="entry name" value="MEMBRANE FUSION PROTEIN (MFP) FAMILY PROTEIN"/>
    <property type="match status" value="1"/>
</dbReference>
<name>A0ABX0N9Q6_9BURK</name>
<feature type="domain" description="AprE-like beta-barrel" evidence="1">
    <location>
        <begin position="20"/>
        <end position="86"/>
    </location>
</feature>
<evidence type="ECO:0000313" key="2">
    <source>
        <dbReference type="EMBL" id="NHZ66894.1"/>
    </source>
</evidence>
<organism evidence="2 3">
    <name type="scientific">Massilia genomosp. 1</name>
    <dbReference type="NCBI Taxonomy" id="2609280"/>
    <lineage>
        <taxon>Bacteria</taxon>
        <taxon>Pseudomonadati</taxon>
        <taxon>Pseudomonadota</taxon>
        <taxon>Betaproteobacteria</taxon>
        <taxon>Burkholderiales</taxon>
        <taxon>Oxalobacteraceae</taxon>
        <taxon>Telluria group</taxon>
        <taxon>Massilia</taxon>
    </lineage>
</organism>
<dbReference type="Gene3D" id="2.40.30.170">
    <property type="match status" value="1"/>
</dbReference>
<proteinExistence type="predicted"/>
<dbReference type="Proteomes" id="UP000610594">
    <property type="component" value="Unassembled WGS sequence"/>
</dbReference>
<dbReference type="Pfam" id="PF26002">
    <property type="entry name" value="Beta-barrel_AprE"/>
    <property type="match status" value="1"/>
</dbReference>
<sequence length="93" mass="9893">MVAAAQPLMIVVPDTVGVNAQVSIANQDIGFVNAGQIANVKLETFPYTKYGTVDATVEVLTADAVTDEKKGSFYPATLKFKQTTLMVDGKRVA</sequence>